<dbReference type="Gene3D" id="3.50.50.60">
    <property type="entry name" value="FAD/NAD(P)-binding domain"/>
    <property type="match status" value="2"/>
</dbReference>
<dbReference type="Proteomes" id="UP000297025">
    <property type="component" value="Chromosome"/>
</dbReference>
<proteinExistence type="predicted"/>
<evidence type="ECO:0000313" key="6">
    <source>
        <dbReference type="EMBL" id="QCC76128.1"/>
    </source>
</evidence>
<dbReference type="Proteomes" id="UP000630594">
    <property type="component" value="Unassembled WGS sequence"/>
</dbReference>
<dbReference type="InterPro" id="IPR050097">
    <property type="entry name" value="Ferredoxin-NADP_redctase_2"/>
</dbReference>
<gene>
    <name evidence="5" type="primary">trxB</name>
    <name evidence="6" type="ORF">E2C04_01015</name>
    <name evidence="5" type="ORF">GCM10007231_05830</name>
</gene>
<evidence type="ECO:0000313" key="5">
    <source>
        <dbReference type="EMBL" id="GGD09818.1"/>
    </source>
</evidence>
<dbReference type="KEGG" id="ndp:E2C04_01015"/>
<dbReference type="PRINTS" id="PR00368">
    <property type="entry name" value="FADPNR"/>
</dbReference>
<name>A0A4P7UA74_9ACTN</name>
<dbReference type="PANTHER" id="PTHR48105">
    <property type="entry name" value="THIOREDOXIN REDUCTASE 1-RELATED-RELATED"/>
    <property type="match status" value="1"/>
</dbReference>
<dbReference type="Pfam" id="PF07992">
    <property type="entry name" value="Pyr_redox_2"/>
    <property type="match status" value="2"/>
</dbReference>
<accession>A0A4P7UA74</accession>
<reference evidence="8" key="3">
    <citation type="journal article" date="2019" name="Int. J. Syst. Evol. Microbiol.">
        <title>The Global Catalogue of Microorganisms (GCM) 10K type strain sequencing project: providing services to taxonomists for standard genome sequencing and annotation.</title>
        <authorList>
            <consortium name="The Broad Institute Genomics Platform"/>
            <consortium name="The Broad Institute Genome Sequencing Center for Infectious Disease"/>
            <person name="Wu L."/>
            <person name="Ma J."/>
        </authorList>
    </citation>
    <scope>NUCLEOTIDE SEQUENCE [LARGE SCALE GENOMIC DNA]</scope>
    <source>
        <strain evidence="8">CCM 7403</strain>
    </source>
</reference>
<dbReference type="GO" id="GO:0004791">
    <property type="term" value="F:thioredoxin-disulfide reductase (NADPH) activity"/>
    <property type="evidence" value="ECO:0007669"/>
    <property type="project" value="UniProtKB-EC"/>
</dbReference>
<evidence type="ECO:0000313" key="8">
    <source>
        <dbReference type="Proteomes" id="UP000630594"/>
    </source>
</evidence>
<evidence type="ECO:0000313" key="7">
    <source>
        <dbReference type="Proteomes" id="UP000297025"/>
    </source>
</evidence>
<dbReference type="InterPro" id="IPR023753">
    <property type="entry name" value="FAD/NAD-binding_dom"/>
</dbReference>
<keyword evidence="1" id="KW-0285">Flavoprotein</keyword>
<dbReference type="RefSeq" id="WP_135831177.1">
    <property type="nucleotide sequence ID" value="NZ_BMCK01000001.1"/>
</dbReference>
<keyword evidence="2" id="KW-0560">Oxidoreductase</keyword>
<evidence type="ECO:0000256" key="1">
    <source>
        <dbReference type="ARBA" id="ARBA00022630"/>
    </source>
</evidence>
<protein>
    <submittedName>
        <fullName evidence="6">NAD(P)/FAD-dependent oxidoreductase</fullName>
    </submittedName>
    <submittedName>
        <fullName evidence="5">Thioredoxin reductase</fullName>
    </submittedName>
</protein>
<dbReference type="OrthoDB" id="9786503at2"/>
<organism evidence="6 7">
    <name type="scientific">Nocardioides daphniae</name>
    <dbReference type="NCBI Taxonomy" id="402297"/>
    <lineage>
        <taxon>Bacteria</taxon>
        <taxon>Bacillati</taxon>
        <taxon>Actinomycetota</taxon>
        <taxon>Actinomycetes</taxon>
        <taxon>Propionibacteriales</taxon>
        <taxon>Nocardioidaceae</taxon>
        <taxon>Nocardioides</taxon>
    </lineage>
</organism>
<evidence type="ECO:0000256" key="2">
    <source>
        <dbReference type="ARBA" id="ARBA00023002"/>
    </source>
</evidence>
<dbReference type="EMBL" id="CP038462">
    <property type="protein sequence ID" value="QCC76128.1"/>
    <property type="molecule type" value="Genomic_DNA"/>
</dbReference>
<evidence type="ECO:0000259" key="4">
    <source>
        <dbReference type="Pfam" id="PF07992"/>
    </source>
</evidence>
<dbReference type="SUPFAM" id="SSF51905">
    <property type="entry name" value="FAD/NAD(P)-binding domain"/>
    <property type="match status" value="1"/>
</dbReference>
<dbReference type="AlphaFoldDB" id="A0A4P7UA74"/>
<comment type="catalytic activity">
    <reaction evidence="3">
        <text>[thioredoxin]-dithiol + NADP(+) = [thioredoxin]-disulfide + NADPH + H(+)</text>
        <dbReference type="Rhea" id="RHEA:20345"/>
        <dbReference type="Rhea" id="RHEA-COMP:10698"/>
        <dbReference type="Rhea" id="RHEA-COMP:10700"/>
        <dbReference type="ChEBI" id="CHEBI:15378"/>
        <dbReference type="ChEBI" id="CHEBI:29950"/>
        <dbReference type="ChEBI" id="CHEBI:50058"/>
        <dbReference type="ChEBI" id="CHEBI:57783"/>
        <dbReference type="ChEBI" id="CHEBI:58349"/>
        <dbReference type="EC" id="1.8.1.9"/>
    </reaction>
</comment>
<dbReference type="PRINTS" id="PR00469">
    <property type="entry name" value="PNDRDTASEII"/>
</dbReference>
<reference evidence="6 7" key="1">
    <citation type="journal article" date="2008" name="Int. J. Syst. Evol. Microbiol.">
        <title>Nocardioides daphniae sp. nov., isolated from Daphnia cucullata (Crustacea: Cladocera).</title>
        <authorList>
            <person name="Toth E.M."/>
            <person name="Keki Z."/>
            <person name="Homonnay Z.G."/>
            <person name="Borsodi A.K."/>
            <person name="Marialigeti K."/>
            <person name="Schumann P."/>
        </authorList>
    </citation>
    <scope>NUCLEOTIDE SEQUENCE [LARGE SCALE GENOMIC DNA]</scope>
    <source>
        <strain evidence="6 7">JCM 16608</strain>
    </source>
</reference>
<feature type="domain" description="FAD/NAD(P)-binding" evidence="4">
    <location>
        <begin position="12"/>
        <end position="143"/>
    </location>
</feature>
<dbReference type="EMBL" id="BMCK01000001">
    <property type="protein sequence ID" value="GGD09818.1"/>
    <property type="molecule type" value="Genomic_DNA"/>
</dbReference>
<keyword evidence="8" id="KW-1185">Reference proteome</keyword>
<dbReference type="InterPro" id="IPR036188">
    <property type="entry name" value="FAD/NAD-bd_sf"/>
</dbReference>
<reference evidence="6" key="4">
    <citation type="submission" date="2019-03" db="EMBL/GenBank/DDBJ databases">
        <authorList>
            <person name="Huang Y."/>
        </authorList>
    </citation>
    <scope>NUCLEOTIDE SEQUENCE</scope>
    <source>
        <strain evidence="6">JCM 16608</strain>
    </source>
</reference>
<evidence type="ECO:0000256" key="3">
    <source>
        <dbReference type="ARBA" id="ARBA00048132"/>
    </source>
</evidence>
<reference evidence="5" key="5">
    <citation type="submission" date="2024-05" db="EMBL/GenBank/DDBJ databases">
        <authorList>
            <person name="Sun Q."/>
            <person name="Sedlacek I."/>
        </authorList>
    </citation>
    <scope>NUCLEOTIDE SEQUENCE</scope>
    <source>
        <strain evidence="5">CCM 7403</strain>
    </source>
</reference>
<sequence length="282" mass="29217">MDKTETLSQTHDALVIGGGPAGLQAALTLGRVHRTVVLVDAGEPRNAPAAHMHNVISHDGAPPAEFRAQARRDLAAYDTVTLLDDLVRSVERNDDGFLARTGSGAELRARRLVLATGMRDELPDVPGLTELWGRLVHHCPFCHGHELAGGRVGILASPKAAHLAGILAPVAEVVVLDDVVKATEEGGRLVAHLGDGTTTTVDGLFVPTELTASAPFAEQLGLTRLDSGGVEVDLLGRTSDPRVFAGGDGAHHRDLPLPMASVLAAAAAGQVAAASCVASLLE</sequence>
<feature type="domain" description="FAD/NAD(P)-binding" evidence="4">
    <location>
        <begin position="177"/>
        <end position="255"/>
    </location>
</feature>
<reference evidence="5" key="2">
    <citation type="journal article" date="2014" name="Int. J. Syst. Evol. Microbiol.">
        <title>Complete genome of a new Firmicutes species belonging to the dominant human colonic microbiota ('Ruminococcus bicirculans') reveals two chromosomes and a selective capacity to utilize plant glucans.</title>
        <authorList>
            <consortium name="NISC Comparative Sequencing Program"/>
            <person name="Wegmann U."/>
            <person name="Louis P."/>
            <person name="Goesmann A."/>
            <person name="Henrissat B."/>
            <person name="Duncan S.H."/>
            <person name="Flint H.J."/>
        </authorList>
    </citation>
    <scope>NUCLEOTIDE SEQUENCE</scope>
    <source>
        <strain evidence="5">CCM 7403</strain>
    </source>
</reference>